<organism evidence="5 6">
    <name type="scientific">Phenylobacterium soli</name>
    <dbReference type="NCBI Taxonomy" id="2170551"/>
    <lineage>
        <taxon>Bacteria</taxon>
        <taxon>Pseudomonadati</taxon>
        <taxon>Pseudomonadota</taxon>
        <taxon>Alphaproteobacteria</taxon>
        <taxon>Caulobacterales</taxon>
        <taxon>Caulobacteraceae</taxon>
        <taxon>Phenylobacterium</taxon>
    </lineage>
</organism>
<dbReference type="InterPro" id="IPR050228">
    <property type="entry name" value="Carboxylesterase_BioH"/>
</dbReference>
<dbReference type="InterPro" id="IPR029058">
    <property type="entry name" value="AB_hydrolase_fold"/>
</dbReference>
<dbReference type="GO" id="GO:0006508">
    <property type="term" value="P:proteolysis"/>
    <property type="evidence" value="ECO:0007669"/>
    <property type="project" value="InterPro"/>
</dbReference>
<evidence type="ECO:0000313" key="5">
    <source>
        <dbReference type="EMBL" id="RAK51680.1"/>
    </source>
</evidence>
<feature type="signal peptide" evidence="3">
    <location>
        <begin position="1"/>
        <end position="22"/>
    </location>
</feature>
<keyword evidence="3" id="KW-0732">Signal</keyword>
<dbReference type="PANTHER" id="PTHR43194:SF2">
    <property type="entry name" value="PEROXISOMAL MEMBRANE PROTEIN LPX1"/>
    <property type="match status" value="1"/>
</dbReference>
<proteinExistence type="inferred from homology"/>
<evidence type="ECO:0000256" key="1">
    <source>
        <dbReference type="ARBA" id="ARBA00010088"/>
    </source>
</evidence>
<dbReference type="OrthoDB" id="9796770at2"/>
<dbReference type="InterPro" id="IPR000073">
    <property type="entry name" value="AB_hydrolase_1"/>
</dbReference>
<protein>
    <submittedName>
        <fullName evidence="5">Alpha/beta hydrolase</fullName>
    </submittedName>
</protein>
<dbReference type="Gene3D" id="3.40.50.1820">
    <property type="entry name" value="alpha/beta hydrolase"/>
    <property type="match status" value="1"/>
</dbReference>
<dbReference type="Proteomes" id="UP000249254">
    <property type="component" value="Unassembled WGS sequence"/>
</dbReference>
<dbReference type="SUPFAM" id="SSF53474">
    <property type="entry name" value="alpha/beta-Hydrolases"/>
    <property type="match status" value="1"/>
</dbReference>
<accession>A0A328AAP0</accession>
<evidence type="ECO:0000313" key="6">
    <source>
        <dbReference type="Proteomes" id="UP000249254"/>
    </source>
</evidence>
<evidence type="ECO:0000256" key="3">
    <source>
        <dbReference type="SAM" id="SignalP"/>
    </source>
</evidence>
<dbReference type="GO" id="GO:0008233">
    <property type="term" value="F:peptidase activity"/>
    <property type="evidence" value="ECO:0007669"/>
    <property type="project" value="InterPro"/>
</dbReference>
<evidence type="ECO:0000256" key="2">
    <source>
        <dbReference type="ARBA" id="ARBA00022801"/>
    </source>
</evidence>
<name>A0A328AAP0_9CAUL</name>
<comment type="caution">
    <text evidence="5">The sequence shown here is derived from an EMBL/GenBank/DDBJ whole genome shotgun (WGS) entry which is preliminary data.</text>
</comment>
<reference evidence="6" key="1">
    <citation type="submission" date="2018-05" db="EMBL/GenBank/DDBJ databases">
        <authorList>
            <person name="Li X."/>
        </authorList>
    </citation>
    <scope>NUCLEOTIDE SEQUENCE [LARGE SCALE GENOMIC DNA]</scope>
    <source>
        <strain evidence="6">LX32</strain>
    </source>
</reference>
<dbReference type="PRINTS" id="PR00793">
    <property type="entry name" value="PROAMNOPTASE"/>
</dbReference>
<evidence type="ECO:0000259" key="4">
    <source>
        <dbReference type="Pfam" id="PF00561"/>
    </source>
</evidence>
<dbReference type="PANTHER" id="PTHR43194">
    <property type="entry name" value="HYDROLASE ALPHA/BETA FOLD FAMILY"/>
    <property type="match status" value="1"/>
</dbReference>
<dbReference type="AlphaFoldDB" id="A0A328AAP0"/>
<keyword evidence="6" id="KW-1185">Reference proteome</keyword>
<feature type="chain" id="PRO_5016360760" evidence="3">
    <location>
        <begin position="23"/>
        <end position="367"/>
    </location>
</feature>
<sequence>MRFATAGAVLAAALLAALPAWAASPPEPHAILADVGKIVSGQGVDEAKAVEIGGIRQWITVRGRDRRNPILLVVHGGPAAPDLPNRYLFEPAWADYFTVVQWDQRGAGKTFRLNDPQLVAPTLTRERIVEDGEELLAYLRKTYGKRKVFVLGHSWGTSVGLQLAVRRPDWIYAYVGVGQIIDFKAQEAEGYAWTLNEARRAGDAEAVRELTAIAPYPEADGSVPLEKLNIERKWSVHFGGLTHGRSSYDVWENAERISPDYSPEDFKAIDEGSAFSLPKLLPDLLASDFTSITRIGCPLFMFAGRYDYTTSSAPVRRWYERLHAPAKRWVWFENSAHMVYEEEPGRVLVHLVQDVRPIAERAGDAAP</sequence>
<keyword evidence="2 5" id="KW-0378">Hydrolase</keyword>
<feature type="domain" description="AB hydrolase-1" evidence="4">
    <location>
        <begin position="69"/>
        <end position="344"/>
    </location>
</feature>
<dbReference type="EMBL" id="QFYQ01000002">
    <property type="protein sequence ID" value="RAK51680.1"/>
    <property type="molecule type" value="Genomic_DNA"/>
</dbReference>
<comment type="similarity">
    <text evidence="1">Belongs to the peptidase S33 family.</text>
</comment>
<gene>
    <name evidence="5" type="ORF">DJ017_17760</name>
</gene>
<dbReference type="Pfam" id="PF00561">
    <property type="entry name" value="Abhydrolase_1"/>
    <property type="match status" value="1"/>
</dbReference>
<dbReference type="InterPro" id="IPR002410">
    <property type="entry name" value="Peptidase_S33"/>
</dbReference>
<dbReference type="RefSeq" id="WP_111530242.1">
    <property type="nucleotide sequence ID" value="NZ_JBHRSG010000003.1"/>
</dbReference>